<dbReference type="EMBL" id="AZHA01000003">
    <property type="protein sequence ID" value="OAA50026.1"/>
    <property type="molecule type" value="Genomic_DNA"/>
</dbReference>
<comment type="subcellular location">
    <subcellularLocation>
        <location evidence="1">Nucleus</location>
    </subcellularLocation>
</comment>
<dbReference type="CDD" id="cd12148">
    <property type="entry name" value="fungal_TF_MHR"/>
    <property type="match status" value="1"/>
</dbReference>
<keyword evidence="7" id="KW-1185">Reference proteome</keyword>
<evidence type="ECO:0000313" key="6">
    <source>
        <dbReference type="EMBL" id="OAA50026.1"/>
    </source>
</evidence>
<dbReference type="GO" id="GO:0005634">
    <property type="term" value="C:nucleus"/>
    <property type="evidence" value="ECO:0007669"/>
    <property type="project" value="UniProtKB-SubCell"/>
</dbReference>
<dbReference type="PROSITE" id="PS00463">
    <property type="entry name" value="ZN2_CY6_FUNGAL_1"/>
    <property type="match status" value="2"/>
</dbReference>
<protein>
    <submittedName>
        <fullName evidence="6">C6 transcription factor</fullName>
    </submittedName>
</protein>
<dbReference type="OrthoDB" id="4236860at2759"/>
<proteinExistence type="predicted"/>
<keyword evidence="3" id="KW-0539">Nucleus</keyword>
<dbReference type="InterPro" id="IPR036864">
    <property type="entry name" value="Zn2-C6_fun-type_DNA-bd_sf"/>
</dbReference>
<dbReference type="PROSITE" id="PS50048">
    <property type="entry name" value="ZN2_CY6_FUNGAL_2"/>
    <property type="match status" value="2"/>
</dbReference>
<dbReference type="GO" id="GO:0008270">
    <property type="term" value="F:zinc ion binding"/>
    <property type="evidence" value="ECO:0007669"/>
    <property type="project" value="InterPro"/>
</dbReference>
<dbReference type="AlphaFoldDB" id="A0A167JB88"/>
<name>A0A167JB88_9HYPO</name>
<evidence type="ECO:0000256" key="4">
    <source>
        <dbReference type="SAM" id="MobiDB-lite"/>
    </source>
</evidence>
<gene>
    <name evidence="6" type="ORF">BBO_01661</name>
</gene>
<dbReference type="SUPFAM" id="SSF57701">
    <property type="entry name" value="Zn2/Cys6 DNA-binding domain"/>
    <property type="match status" value="2"/>
</dbReference>
<organism evidence="6 7">
    <name type="scientific">Beauveria brongniartii RCEF 3172</name>
    <dbReference type="NCBI Taxonomy" id="1081107"/>
    <lineage>
        <taxon>Eukaryota</taxon>
        <taxon>Fungi</taxon>
        <taxon>Dikarya</taxon>
        <taxon>Ascomycota</taxon>
        <taxon>Pezizomycotina</taxon>
        <taxon>Sordariomycetes</taxon>
        <taxon>Hypocreomycetidae</taxon>
        <taxon>Hypocreales</taxon>
        <taxon>Cordycipitaceae</taxon>
        <taxon>Beauveria</taxon>
        <taxon>Beauveria brongniartii</taxon>
    </lineage>
</organism>
<dbReference type="SMART" id="SM00906">
    <property type="entry name" value="Fungal_trans"/>
    <property type="match status" value="1"/>
</dbReference>
<evidence type="ECO:0000256" key="2">
    <source>
        <dbReference type="ARBA" id="ARBA00022723"/>
    </source>
</evidence>
<dbReference type="InterPro" id="IPR001138">
    <property type="entry name" value="Zn2Cys6_DnaBD"/>
</dbReference>
<accession>A0A167JB88</accession>
<keyword evidence="2" id="KW-0479">Metal-binding</keyword>
<feature type="region of interest" description="Disordered" evidence="4">
    <location>
        <begin position="61"/>
        <end position="114"/>
    </location>
</feature>
<dbReference type="InterPro" id="IPR050613">
    <property type="entry name" value="Sec_Metabolite_Reg"/>
</dbReference>
<feature type="domain" description="Zn(2)-C6 fungal-type" evidence="5">
    <location>
        <begin position="14"/>
        <end position="44"/>
    </location>
</feature>
<reference evidence="6 7" key="1">
    <citation type="journal article" date="2016" name="Genome Biol. Evol.">
        <title>Divergent and convergent evolution of fungal pathogenicity.</title>
        <authorList>
            <person name="Shang Y."/>
            <person name="Xiao G."/>
            <person name="Zheng P."/>
            <person name="Cen K."/>
            <person name="Zhan S."/>
            <person name="Wang C."/>
        </authorList>
    </citation>
    <scope>NUCLEOTIDE SEQUENCE [LARGE SCALE GENOMIC DNA]</scope>
    <source>
        <strain evidence="6 7">RCEF 3172</strain>
    </source>
</reference>
<dbReference type="PANTHER" id="PTHR31001">
    <property type="entry name" value="UNCHARACTERIZED TRANSCRIPTIONAL REGULATORY PROTEIN"/>
    <property type="match status" value="1"/>
</dbReference>
<feature type="domain" description="Zn(2)-C6 fungal-type" evidence="5">
    <location>
        <begin position="139"/>
        <end position="170"/>
    </location>
</feature>
<comment type="caution">
    <text evidence="6">The sequence shown here is derived from an EMBL/GenBank/DDBJ whole genome shotgun (WGS) entry which is preliminary data.</text>
</comment>
<feature type="compositionally biased region" description="Polar residues" evidence="4">
    <location>
        <begin position="61"/>
        <end position="77"/>
    </location>
</feature>
<dbReference type="Gene3D" id="4.10.240.10">
    <property type="entry name" value="Zn(2)-C6 fungal-type DNA-binding domain"/>
    <property type="match status" value="2"/>
</dbReference>
<dbReference type="SMART" id="SM00066">
    <property type="entry name" value="GAL4"/>
    <property type="match status" value="2"/>
</dbReference>
<evidence type="ECO:0000259" key="5">
    <source>
        <dbReference type="PROSITE" id="PS50048"/>
    </source>
</evidence>
<dbReference type="GO" id="GO:0000981">
    <property type="term" value="F:DNA-binding transcription factor activity, RNA polymerase II-specific"/>
    <property type="evidence" value="ECO:0007669"/>
    <property type="project" value="InterPro"/>
</dbReference>
<dbReference type="Proteomes" id="UP000076863">
    <property type="component" value="Unassembled WGS sequence"/>
</dbReference>
<dbReference type="GO" id="GO:0003677">
    <property type="term" value="F:DNA binding"/>
    <property type="evidence" value="ECO:0007669"/>
    <property type="project" value="InterPro"/>
</dbReference>
<sequence length="707" mass="79103">MPARAAAAARPIQACQRCRKYKVGCDRARPHCSRCSKSRAECIYVASDVALAIKTISETVSRQPLHQQPHNQLTPPDTETRRKDLSWRSASPPEEETPASAAPKGRPYSPSSAHFRSADLIPANNHLAQSAKRDRAILSCTRCRRHKVRCDRRTPCGRCIKNNKESECMYSDPPVPDAATAPEKPYKSLHGIATAYLDHRRDNRFRNLTHWTILLQEIRLHLPQRIKPIEIKEECKTSISGMSLSINFPLGNLNDATITVQELLSQLPRRSVQKVFISYFMETIEKTYHIVDETAYEQELRAFWMPGSVTPEDWLGVHFLILSLGCQVYNHHAFGKGQDIYESLPVRLLSGAELCLKRTPFLFHPSLNIIKMLSLMVIAKQVYTMSCHQADTCWQLTGMIARLATSMGLHTDVPVSDEPTPYEAKMKRRVWTLAVYMEMKQSLVCGMPLLLRSSDMAALLRKEAFIDGNAGTSSSSSSSSSSADNLGAQLHPSLLEETFSSAGRLIAKAIELATCVQDPATYAEVVELDAALRQQLKRPETGLHFPTGRILGPVDLATCMVDIFCRQTIMALHARFALQDQSSTRYPVSYLASLESALSILSRQRDLCEGQPAAPSSWLAGLFRHEFFTAAMTVCFHLVRGHDDMTSMPDGSGQPQEIMLDALQSCRDVWSMERNNSVCNANAFNIVNRLVTWIRESREKLDDGPPS</sequence>
<evidence type="ECO:0000313" key="7">
    <source>
        <dbReference type="Proteomes" id="UP000076863"/>
    </source>
</evidence>
<dbReference type="Pfam" id="PF04082">
    <property type="entry name" value="Fungal_trans"/>
    <property type="match status" value="1"/>
</dbReference>
<dbReference type="GO" id="GO:0006351">
    <property type="term" value="P:DNA-templated transcription"/>
    <property type="evidence" value="ECO:0007669"/>
    <property type="project" value="InterPro"/>
</dbReference>
<evidence type="ECO:0000256" key="1">
    <source>
        <dbReference type="ARBA" id="ARBA00004123"/>
    </source>
</evidence>
<dbReference type="CDD" id="cd00067">
    <property type="entry name" value="GAL4"/>
    <property type="match status" value="2"/>
</dbReference>
<dbReference type="Pfam" id="PF00172">
    <property type="entry name" value="Zn_clus"/>
    <property type="match status" value="2"/>
</dbReference>
<dbReference type="InterPro" id="IPR007219">
    <property type="entry name" value="XnlR_reg_dom"/>
</dbReference>
<evidence type="ECO:0000256" key="3">
    <source>
        <dbReference type="ARBA" id="ARBA00023242"/>
    </source>
</evidence>